<gene>
    <name evidence="2" type="ORF">SVUK_LOCUS9415</name>
</gene>
<reference evidence="2 3" key="1">
    <citation type="submission" date="2018-11" db="EMBL/GenBank/DDBJ databases">
        <authorList>
            <consortium name="Pathogen Informatics"/>
        </authorList>
    </citation>
    <scope>NUCLEOTIDE SEQUENCE [LARGE SCALE GENOMIC DNA]</scope>
</reference>
<protein>
    <submittedName>
        <fullName evidence="2">Uncharacterized protein</fullName>
    </submittedName>
</protein>
<sequence length="90" mass="9967">MVSDVSMPLVLNTNRVEKVVQSLSALFSRILANYNVVSSRASHADCYSWKVMATTHRVDKKFAACDDVKECGRSPPSDSRSQLWSSKAAM</sequence>
<dbReference type="Proteomes" id="UP000270094">
    <property type="component" value="Unassembled WGS sequence"/>
</dbReference>
<name>A0A3P7JED5_STRVU</name>
<organism evidence="2 3">
    <name type="scientific">Strongylus vulgaris</name>
    <name type="common">Blood worm</name>
    <dbReference type="NCBI Taxonomy" id="40348"/>
    <lineage>
        <taxon>Eukaryota</taxon>
        <taxon>Metazoa</taxon>
        <taxon>Ecdysozoa</taxon>
        <taxon>Nematoda</taxon>
        <taxon>Chromadorea</taxon>
        <taxon>Rhabditida</taxon>
        <taxon>Rhabditina</taxon>
        <taxon>Rhabditomorpha</taxon>
        <taxon>Strongyloidea</taxon>
        <taxon>Strongylidae</taxon>
        <taxon>Strongylus</taxon>
    </lineage>
</organism>
<dbReference type="AlphaFoldDB" id="A0A3P7JED5"/>
<accession>A0A3P7JED5</accession>
<feature type="region of interest" description="Disordered" evidence="1">
    <location>
        <begin position="69"/>
        <end position="90"/>
    </location>
</feature>
<dbReference type="EMBL" id="UYYB01094471">
    <property type="protein sequence ID" value="VDM74417.1"/>
    <property type="molecule type" value="Genomic_DNA"/>
</dbReference>
<evidence type="ECO:0000313" key="2">
    <source>
        <dbReference type="EMBL" id="VDM74417.1"/>
    </source>
</evidence>
<evidence type="ECO:0000256" key="1">
    <source>
        <dbReference type="SAM" id="MobiDB-lite"/>
    </source>
</evidence>
<feature type="compositionally biased region" description="Polar residues" evidence="1">
    <location>
        <begin position="76"/>
        <end position="90"/>
    </location>
</feature>
<proteinExistence type="predicted"/>
<keyword evidence="3" id="KW-1185">Reference proteome</keyword>
<evidence type="ECO:0000313" key="3">
    <source>
        <dbReference type="Proteomes" id="UP000270094"/>
    </source>
</evidence>